<keyword evidence="3" id="KW-0732">Signal</keyword>
<dbReference type="Gene3D" id="1.10.3780.10">
    <property type="entry name" value="SusD-like"/>
    <property type="match status" value="1"/>
</dbReference>
<keyword evidence="5" id="KW-0998">Cell outer membrane</keyword>
<protein>
    <submittedName>
        <fullName evidence="7">RagB/SusD family nutrient uptake outer membrane protein</fullName>
    </submittedName>
</protein>
<accession>A0A951J141</accession>
<dbReference type="AlphaFoldDB" id="A0A951J141"/>
<proteinExistence type="inferred from homology"/>
<reference evidence="7 8" key="1">
    <citation type="journal article" date="2020" name="Syst. Appl. Microbiol.">
        <title>Arthrospiribacter ruber gen. nov., sp. nov., a novel bacterium isolated from Arthrospira cultures.</title>
        <authorList>
            <person name="Waleron M."/>
            <person name="Misztak A."/>
            <person name="Waleron M.M."/>
            <person name="Furmaniak M."/>
            <person name="Mrozik A."/>
            <person name="Waleron K."/>
        </authorList>
    </citation>
    <scope>NUCLEOTIDE SEQUENCE [LARGE SCALE GENOMIC DNA]</scope>
    <source>
        <strain evidence="7 8">DPMB0001</strain>
    </source>
</reference>
<dbReference type="EMBL" id="RPHB01000008">
    <property type="protein sequence ID" value="MBW3469367.1"/>
    <property type="molecule type" value="Genomic_DNA"/>
</dbReference>
<evidence type="ECO:0000256" key="3">
    <source>
        <dbReference type="ARBA" id="ARBA00022729"/>
    </source>
</evidence>
<evidence type="ECO:0000259" key="6">
    <source>
        <dbReference type="Pfam" id="PF07980"/>
    </source>
</evidence>
<evidence type="ECO:0000256" key="4">
    <source>
        <dbReference type="ARBA" id="ARBA00023136"/>
    </source>
</evidence>
<organism evidence="7 8">
    <name type="scientific">Arthrospiribacter ruber</name>
    <dbReference type="NCBI Taxonomy" id="2487934"/>
    <lineage>
        <taxon>Bacteria</taxon>
        <taxon>Pseudomonadati</taxon>
        <taxon>Bacteroidota</taxon>
        <taxon>Cytophagia</taxon>
        <taxon>Cytophagales</taxon>
        <taxon>Cyclobacteriaceae</taxon>
        <taxon>Arthrospiribacter</taxon>
    </lineage>
</organism>
<dbReference type="GO" id="GO:0009279">
    <property type="term" value="C:cell outer membrane"/>
    <property type="evidence" value="ECO:0007669"/>
    <property type="project" value="UniProtKB-SubCell"/>
</dbReference>
<keyword evidence="4" id="KW-0472">Membrane</keyword>
<evidence type="ECO:0000256" key="5">
    <source>
        <dbReference type="ARBA" id="ARBA00023237"/>
    </source>
</evidence>
<evidence type="ECO:0000313" key="7">
    <source>
        <dbReference type="EMBL" id="MBW3469367.1"/>
    </source>
</evidence>
<comment type="similarity">
    <text evidence="2">Belongs to the SusD family.</text>
</comment>
<dbReference type="InterPro" id="IPR011990">
    <property type="entry name" value="TPR-like_helical_dom_sf"/>
</dbReference>
<comment type="caution">
    <text evidence="7">The sequence shown here is derived from an EMBL/GenBank/DDBJ whole genome shotgun (WGS) entry which is preliminary data.</text>
</comment>
<dbReference type="Proteomes" id="UP000727490">
    <property type="component" value="Unassembled WGS sequence"/>
</dbReference>
<gene>
    <name evidence="7" type="ORF">EGN73_16335</name>
</gene>
<dbReference type="SUPFAM" id="SSF48452">
    <property type="entry name" value="TPR-like"/>
    <property type="match status" value="1"/>
</dbReference>
<dbReference type="Gene3D" id="1.25.40.10">
    <property type="entry name" value="Tetratricopeptide repeat domain"/>
    <property type="match status" value="1"/>
</dbReference>
<dbReference type="PROSITE" id="PS51257">
    <property type="entry name" value="PROKAR_LIPOPROTEIN"/>
    <property type="match status" value="1"/>
</dbReference>
<keyword evidence="8" id="KW-1185">Reference proteome</keyword>
<evidence type="ECO:0000256" key="1">
    <source>
        <dbReference type="ARBA" id="ARBA00004442"/>
    </source>
</evidence>
<dbReference type="Gene3D" id="1.25.40.390">
    <property type="match status" value="1"/>
</dbReference>
<sequence>MKKTEKMKNKFIKKTAILLVTIFGIGGCTDLDLEPFGEFTSVQVYQDFDNYIQVLAKMYAGLATSGQSGPDGRGDIGGQDEGASTYLRAFWKLQELPTDEAIISWNDEGLPTLNTLTFSSDNGFIAAMYYRIFYQITLANEFIRELSDENLDSRGISEANQQTARLYREEARFLRALSYYHALDLFGNVPFVTEQDAVGSFFPEQINRQDLFSYIESELLDVIPNLVPAGQNEYARADQAAARMLLAKMYLNAEVYTGQQRYSEVIAQLNEVLNAGYSLEPDYNHLFFADNDQSPEIIFPISFDQASTMSWGGATFLVNAAIGGTMRNFYSFGVPGGWQGMRTRPEIVRLYPGTDGTPDARGWFHTDEQQIDIVSISTFQDGYGVLKFRNITRDTEDRPDGPVSDHVSVDFPLFRLADAYLMYAEAVLRGGSGGTESQALDYINALRERAYGNSEGNISSGDLNLDFILDERARELKWEATRRTDLIRYGRFTGGAYIWQWKGGVFEGTSVPEFRDLYPLPQADLIANPTLQQNPGY</sequence>
<dbReference type="InterPro" id="IPR012944">
    <property type="entry name" value="SusD_RagB_dom"/>
</dbReference>
<dbReference type="Pfam" id="PF07980">
    <property type="entry name" value="SusD_RagB"/>
    <property type="match status" value="1"/>
</dbReference>
<evidence type="ECO:0000313" key="8">
    <source>
        <dbReference type="Proteomes" id="UP000727490"/>
    </source>
</evidence>
<evidence type="ECO:0000256" key="2">
    <source>
        <dbReference type="ARBA" id="ARBA00006275"/>
    </source>
</evidence>
<dbReference type="CDD" id="cd08977">
    <property type="entry name" value="SusD"/>
    <property type="match status" value="1"/>
</dbReference>
<comment type="subcellular location">
    <subcellularLocation>
        <location evidence="1">Cell outer membrane</location>
    </subcellularLocation>
</comment>
<name>A0A951J141_9BACT</name>
<feature type="domain" description="RagB/SusD" evidence="6">
    <location>
        <begin position="381"/>
        <end position="537"/>
    </location>
</feature>